<dbReference type="PANTHER" id="PTHR33845">
    <property type="entry name" value="C2H2-TYPE DOMAIN-CONTAINING PROTEIN"/>
    <property type="match status" value="1"/>
</dbReference>
<proteinExistence type="predicted"/>
<feature type="region of interest" description="Disordered" evidence="1">
    <location>
        <begin position="201"/>
        <end position="224"/>
    </location>
</feature>
<dbReference type="AlphaFoldDB" id="A0A2B4S003"/>
<sequence>MGKVDHIVDFVNRPYFYQDVSYGSKILFLDNGDRIEMPNVDWYAVCSIIENTLEVVKKEHPQISESYRGSDEAGCYHNNFILSAVRDAGKRIGISATRYDYSEPQYGGDVCDRILCPMKSTIRRYCNEGHDVVSAKDMRAALSERPVRGCNMVFKKFIELESRLDVGGHCQILRNSDTVYDKLRRDWAEKFLRVNDEEIDSAPVKSSDERRHKQEAGSPSSDMLLGWALHKPRGQEAVRFTSEVKQYLTTKFDLGERTGTKAAPGKLAADMRTARNPDGSRMFERKD</sequence>
<protein>
    <submittedName>
        <fullName evidence="2">Uncharacterized protein</fullName>
    </submittedName>
</protein>
<name>A0A2B4S003_STYPI</name>
<dbReference type="Proteomes" id="UP000225706">
    <property type="component" value="Unassembled WGS sequence"/>
</dbReference>
<reference evidence="3" key="1">
    <citation type="journal article" date="2017" name="bioRxiv">
        <title>Comparative analysis of the genomes of Stylophora pistillata and Acropora digitifera provides evidence for extensive differences between species of corals.</title>
        <authorList>
            <person name="Voolstra C.R."/>
            <person name="Li Y."/>
            <person name="Liew Y.J."/>
            <person name="Baumgarten S."/>
            <person name="Zoccola D."/>
            <person name="Flot J.-F."/>
            <person name="Tambutte S."/>
            <person name="Allemand D."/>
            <person name="Aranda M."/>
        </authorList>
    </citation>
    <scope>NUCLEOTIDE SEQUENCE [LARGE SCALE GENOMIC DNA]</scope>
</reference>
<evidence type="ECO:0000313" key="2">
    <source>
        <dbReference type="EMBL" id="PFX21825.1"/>
    </source>
</evidence>
<feature type="region of interest" description="Disordered" evidence="1">
    <location>
        <begin position="255"/>
        <end position="287"/>
    </location>
</feature>
<gene>
    <name evidence="2" type="ORF">AWC38_SpisGene13682</name>
</gene>
<evidence type="ECO:0000313" key="3">
    <source>
        <dbReference type="Proteomes" id="UP000225706"/>
    </source>
</evidence>
<organism evidence="2 3">
    <name type="scientific">Stylophora pistillata</name>
    <name type="common">Smooth cauliflower coral</name>
    <dbReference type="NCBI Taxonomy" id="50429"/>
    <lineage>
        <taxon>Eukaryota</taxon>
        <taxon>Metazoa</taxon>
        <taxon>Cnidaria</taxon>
        <taxon>Anthozoa</taxon>
        <taxon>Hexacorallia</taxon>
        <taxon>Scleractinia</taxon>
        <taxon>Astrocoeniina</taxon>
        <taxon>Pocilloporidae</taxon>
        <taxon>Stylophora</taxon>
    </lineage>
</organism>
<feature type="compositionally biased region" description="Basic and acidic residues" evidence="1">
    <location>
        <begin position="206"/>
        <end position="215"/>
    </location>
</feature>
<comment type="caution">
    <text evidence="2">The sequence shown here is derived from an EMBL/GenBank/DDBJ whole genome shotgun (WGS) entry which is preliminary data.</text>
</comment>
<evidence type="ECO:0000256" key="1">
    <source>
        <dbReference type="SAM" id="MobiDB-lite"/>
    </source>
</evidence>
<dbReference type="EMBL" id="LSMT01000261">
    <property type="protein sequence ID" value="PFX21825.1"/>
    <property type="molecule type" value="Genomic_DNA"/>
</dbReference>
<accession>A0A2B4S003</accession>
<dbReference type="PANTHER" id="PTHR33845:SF1">
    <property type="entry name" value="C2H2-TYPE DOMAIN-CONTAINING PROTEIN"/>
    <property type="match status" value="1"/>
</dbReference>
<keyword evidence="3" id="KW-1185">Reference proteome</keyword>
<dbReference type="OrthoDB" id="5984134at2759"/>